<comment type="caution">
    <text evidence="1">The sequence shown here is derived from an EMBL/GenBank/DDBJ whole genome shotgun (WGS) entry which is preliminary data.</text>
</comment>
<evidence type="ECO:0000313" key="2">
    <source>
        <dbReference type="Proteomes" id="UP001285855"/>
    </source>
</evidence>
<accession>A0ABU5ER44</accession>
<dbReference type="RefSeq" id="WP_320555534.1">
    <property type="nucleotide sequence ID" value="NZ_JAXDAE010000006.1"/>
</dbReference>
<gene>
    <name evidence="1" type="ORF">SNF14_07410</name>
</gene>
<organism evidence="1 2">
    <name type="scientific">Winogradskyella aquimaris</name>
    <dbReference type="NCBI Taxonomy" id="864074"/>
    <lineage>
        <taxon>Bacteria</taxon>
        <taxon>Pseudomonadati</taxon>
        <taxon>Bacteroidota</taxon>
        <taxon>Flavobacteriia</taxon>
        <taxon>Flavobacteriales</taxon>
        <taxon>Flavobacteriaceae</taxon>
        <taxon>Winogradskyella</taxon>
    </lineage>
</organism>
<dbReference type="SUPFAM" id="SSF53756">
    <property type="entry name" value="UDP-Glycosyltransferase/glycogen phosphorylase"/>
    <property type="match status" value="1"/>
</dbReference>
<name>A0ABU5ER44_9FLAO</name>
<dbReference type="EMBL" id="JAXDAE010000006">
    <property type="protein sequence ID" value="MDY2587162.1"/>
    <property type="molecule type" value="Genomic_DNA"/>
</dbReference>
<sequence>MPKDKHILFLVPDGVGIKNYLYSEIIKHIKNKAKITIWSPLPIEAFEDVKTLHQIEFGYKQIKLQPEGVLTRLYREASTYARLKHNTKLKGNPTILMNWRKPNYNLKVKVLYEFAEILGNFITNNYSRILKLEAKSRRHISSKIISLYKRNLEDLSPTSVFVTHQRVPGIMPICLAAKSMGIKTITAIFSWDNLPKARLAVKTDYYIVWSQWMKDEMKDYYPEIPQENILLLGTPQFEFYLDSSRILSRTEFAEKYGLDVRKKWICFSGDDLITSPYDQDFLNDVAESLYSEKEQVQIIFRRCPVDFSKRYDEVLDKYSNFIVSIDPLWNIETETGWTGYFPKYQDIDMQINLAYHCEAVVNLGSTMALDFATFNKPCLYLNYNPSIDSSWSTEKIYNFQHFRSMQGLRPVGWINEKDSILRQVMRVFGSPQDIAPDIQLWKEKLVLHPLNKNSEKIAKAIL</sequence>
<dbReference type="Proteomes" id="UP001285855">
    <property type="component" value="Unassembled WGS sequence"/>
</dbReference>
<evidence type="ECO:0000313" key="1">
    <source>
        <dbReference type="EMBL" id="MDY2587162.1"/>
    </source>
</evidence>
<protein>
    <recommendedName>
        <fullName evidence="3">Monogalactosyldiacylglycerol (MGDG) synthase</fullName>
    </recommendedName>
</protein>
<evidence type="ECO:0008006" key="3">
    <source>
        <dbReference type="Google" id="ProtNLM"/>
    </source>
</evidence>
<keyword evidence="2" id="KW-1185">Reference proteome</keyword>
<proteinExistence type="predicted"/>
<reference evidence="1 2" key="1">
    <citation type="submission" date="2023-11" db="EMBL/GenBank/DDBJ databases">
        <title>Winogradskyella pelagius sp. nov., isolated from coastal sediment.</title>
        <authorList>
            <person name="Li F."/>
        </authorList>
    </citation>
    <scope>NUCLEOTIDE SEQUENCE [LARGE SCALE GENOMIC DNA]</scope>
    <source>
        <strain evidence="1 2">KCTC 23502</strain>
    </source>
</reference>